<dbReference type="GO" id="GO:0030416">
    <property type="term" value="P:methylamine metabolic process"/>
    <property type="evidence" value="ECO:0007669"/>
    <property type="project" value="InterPro"/>
</dbReference>
<feature type="domain" description="Methylamine utilisation protein MauE" evidence="6">
    <location>
        <begin position="15"/>
        <end position="141"/>
    </location>
</feature>
<evidence type="ECO:0000256" key="3">
    <source>
        <dbReference type="ARBA" id="ARBA00022989"/>
    </source>
</evidence>
<evidence type="ECO:0000256" key="2">
    <source>
        <dbReference type="ARBA" id="ARBA00022692"/>
    </source>
</evidence>
<evidence type="ECO:0000313" key="8">
    <source>
        <dbReference type="Proteomes" id="UP000319143"/>
    </source>
</evidence>
<accession>A0A5C6DVR9</accession>
<dbReference type="InterPro" id="IPR009908">
    <property type="entry name" value="Methylamine_util_MauE"/>
</dbReference>
<proteinExistence type="predicted"/>
<dbReference type="Pfam" id="PF07291">
    <property type="entry name" value="MauE"/>
    <property type="match status" value="1"/>
</dbReference>
<gene>
    <name evidence="7" type="ORF">Poly41_16550</name>
</gene>
<keyword evidence="3 5" id="KW-1133">Transmembrane helix</keyword>
<evidence type="ECO:0000256" key="4">
    <source>
        <dbReference type="ARBA" id="ARBA00023136"/>
    </source>
</evidence>
<feature type="transmembrane region" description="Helical" evidence="5">
    <location>
        <begin position="83"/>
        <end position="104"/>
    </location>
</feature>
<comment type="caution">
    <text evidence="7">The sequence shown here is derived from an EMBL/GenBank/DDBJ whole genome shotgun (WGS) entry which is preliminary data.</text>
</comment>
<evidence type="ECO:0000313" key="7">
    <source>
        <dbReference type="EMBL" id="TWU40820.1"/>
    </source>
</evidence>
<feature type="transmembrane region" description="Helical" evidence="5">
    <location>
        <begin position="124"/>
        <end position="145"/>
    </location>
</feature>
<reference evidence="7 8" key="1">
    <citation type="submission" date="2019-02" db="EMBL/GenBank/DDBJ databases">
        <title>Deep-cultivation of Planctomycetes and their phenomic and genomic characterization uncovers novel biology.</title>
        <authorList>
            <person name="Wiegand S."/>
            <person name="Jogler M."/>
            <person name="Boedeker C."/>
            <person name="Pinto D."/>
            <person name="Vollmers J."/>
            <person name="Rivas-Marin E."/>
            <person name="Kohn T."/>
            <person name="Peeters S.H."/>
            <person name="Heuer A."/>
            <person name="Rast P."/>
            <person name="Oberbeckmann S."/>
            <person name="Bunk B."/>
            <person name="Jeske O."/>
            <person name="Meyerdierks A."/>
            <person name="Storesund J.E."/>
            <person name="Kallscheuer N."/>
            <person name="Luecker S."/>
            <person name="Lage O.M."/>
            <person name="Pohl T."/>
            <person name="Merkel B.J."/>
            <person name="Hornburger P."/>
            <person name="Mueller R.-W."/>
            <person name="Bruemmer F."/>
            <person name="Labrenz M."/>
            <person name="Spormann A.M."/>
            <person name="Op Den Camp H."/>
            <person name="Overmann J."/>
            <person name="Amann R."/>
            <person name="Jetten M.S.M."/>
            <person name="Mascher T."/>
            <person name="Medema M.H."/>
            <person name="Devos D.P."/>
            <person name="Kaster A.-K."/>
            <person name="Ovreas L."/>
            <person name="Rohde M."/>
            <person name="Galperin M.Y."/>
            <person name="Jogler C."/>
        </authorList>
    </citation>
    <scope>NUCLEOTIDE SEQUENCE [LARGE SCALE GENOMIC DNA]</scope>
    <source>
        <strain evidence="7 8">Poly41</strain>
    </source>
</reference>
<feature type="transmembrane region" description="Helical" evidence="5">
    <location>
        <begin position="56"/>
        <end position="76"/>
    </location>
</feature>
<sequence length="161" mass="17254">MNNSRILSQVLDVASLLQILAVLLAVPLLVSAFIHLTQPYLFLDHLLRYEILAGHWAGLVVICLPPFQILLAMSLLGESPHRISLLLTGALYMAFASAQGYALWANTAVHCGCFGSGGSPISLSSVVSVLFAAVVSFLLGTLFFYRISPVSATVHETRSVA</sequence>
<dbReference type="Proteomes" id="UP000319143">
    <property type="component" value="Unassembled WGS sequence"/>
</dbReference>
<feature type="transmembrane region" description="Helical" evidence="5">
    <location>
        <begin position="12"/>
        <end position="36"/>
    </location>
</feature>
<name>A0A5C6DVR9_9BACT</name>
<protein>
    <recommendedName>
        <fullName evidence="6">Methylamine utilisation protein MauE domain-containing protein</fullName>
    </recommendedName>
</protein>
<dbReference type="AlphaFoldDB" id="A0A5C6DVR9"/>
<keyword evidence="2 5" id="KW-0812">Transmembrane</keyword>
<comment type="subcellular location">
    <subcellularLocation>
        <location evidence="1">Membrane</location>
        <topology evidence="1">Multi-pass membrane protein</topology>
    </subcellularLocation>
</comment>
<evidence type="ECO:0000259" key="6">
    <source>
        <dbReference type="Pfam" id="PF07291"/>
    </source>
</evidence>
<evidence type="ECO:0000256" key="1">
    <source>
        <dbReference type="ARBA" id="ARBA00004141"/>
    </source>
</evidence>
<dbReference type="UniPathway" id="UPA00895"/>
<organism evidence="7 8">
    <name type="scientific">Novipirellula artificiosorum</name>
    <dbReference type="NCBI Taxonomy" id="2528016"/>
    <lineage>
        <taxon>Bacteria</taxon>
        <taxon>Pseudomonadati</taxon>
        <taxon>Planctomycetota</taxon>
        <taxon>Planctomycetia</taxon>
        <taxon>Pirellulales</taxon>
        <taxon>Pirellulaceae</taxon>
        <taxon>Novipirellula</taxon>
    </lineage>
</organism>
<dbReference type="GO" id="GO:0016020">
    <property type="term" value="C:membrane"/>
    <property type="evidence" value="ECO:0007669"/>
    <property type="project" value="UniProtKB-SubCell"/>
</dbReference>
<evidence type="ECO:0000256" key="5">
    <source>
        <dbReference type="SAM" id="Phobius"/>
    </source>
</evidence>
<keyword evidence="4 5" id="KW-0472">Membrane</keyword>
<keyword evidence="8" id="KW-1185">Reference proteome</keyword>
<dbReference type="RefSeq" id="WP_390621407.1">
    <property type="nucleotide sequence ID" value="NZ_SJPV01000002.1"/>
</dbReference>
<dbReference type="EMBL" id="SJPV01000002">
    <property type="protein sequence ID" value="TWU40820.1"/>
    <property type="molecule type" value="Genomic_DNA"/>
</dbReference>